<sequence>MNKHFEHLSCYGYEASDRSSPPIFPTPEFPQGVQTELRPKVAFSGTNSSDVENRTVLASMRNLNLNNDVYENGTKDVLYAAETKNSQQLLEKIKTSSGNSLSIENLPVLPTSKFEGPHISNNFTYTSMESHIYENHADEIQRHCNVMQTQRTRIDYTTIRRDMWFLCKVCCSCSTEESLQVYEVFPFNGTCNRCRHEECEECEWASQVEYPSLVDPQGKDTDLVRHCTPSVGRGQEMLK</sequence>
<organism evidence="1 2">
    <name type="scientific">Corynespora cassiicola Philippines</name>
    <dbReference type="NCBI Taxonomy" id="1448308"/>
    <lineage>
        <taxon>Eukaryota</taxon>
        <taxon>Fungi</taxon>
        <taxon>Dikarya</taxon>
        <taxon>Ascomycota</taxon>
        <taxon>Pezizomycotina</taxon>
        <taxon>Dothideomycetes</taxon>
        <taxon>Pleosporomycetidae</taxon>
        <taxon>Pleosporales</taxon>
        <taxon>Corynesporascaceae</taxon>
        <taxon>Corynespora</taxon>
    </lineage>
</organism>
<reference evidence="1 2" key="1">
    <citation type="journal article" date="2018" name="Front. Microbiol.">
        <title>Genome-Wide Analysis of Corynespora cassiicola Leaf Fall Disease Putative Effectors.</title>
        <authorList>
            <person name="Lopez D."/>
            <person name="Ribeiro S."/>
            <person name="Label P."/>
            <person name="Fumanal B."/>
            <person name="Venisse J.S."/>
            <person name="Kohler A."/>
            <person name="de Oliveira R.R."/>
            <person name="Labutti K."/>
            <person name="Lipzen A."/>
            <person name="Lail K."/>
            <person name="Bauer D."/>
            <person name="Ohm R.A."/>
            <person name="Barry K.W."/>
            <person name="Spatafora J."/>
            <person name="Grigoriev I.V."/>
            <person name="Martin F.M."/>
            <person name="Pujade-Renaud V."/>
        </authorList>
    </citation>
    <scope>NUCLEOTIDE SEQUENCE [LARGE SCALE GENOMIC DNA]</scope>
    <source>
        <strain evidence="1 2">Philippines</strain>
    </source>
</reference>
<name>A0A2T2P5F2_CORCC</name>
<evidence type="ECO:0000313" key="1">
    <source>
        <dbReference type="EMBL" id="PSN72558.1"/>
    </source>
</evidence>
<dbReference type="EMBL" id="KZ678130">
    <property type="protein sequence ID" value="PSN72558.1"/>
    <property type="molecule type" value="Genomic_DNA"/>
</dbReference>
<proteinExistence type="predicted"/>
<protein>
    <submittedName>
        <fullName evidence="1">Uncharacterized protein</fullName>
    </submittedName>
</protein>
<dbReference type="Proteomes" id="UP000240883">
    <property type="component" value="Unassembled WGS sequence"/>
</dbReference>
<evidence type="ECO:0000313" key="2">
    <source>
        <dbReference type="Proteomes" id="UP000240883"/>
    </source>
</evidence>
<keyword evidence="2" id="KW-1185">Reference proteome</keyword>
<accession>A0A2T2P5F2</accession>
<gene>
    <name evidence="1" type="ORF">BS50DRAFT_584078</name>
</gene>
<dbReference type="AlphaFoldDB" id="A0A2T2P5F2"/>